<organism evidence="2 3">
    <name type="scientific">Nonomuraea deserti</name>
    <dbReference type="NCBI Taxonomy" id="1848322"/>
    <lineage>
        <taxon>Bacteria</taxon>
        <taxon>Bacillati</taxon>
        <taxon>Actinomycetota</taxon>
        <taxon>Actinomycetes</taxon>
        <taxon>Streptosporangiales</taxon>
        <taxon>Streptosporangiaceae</taxon>
        <taxon>Nonomuraea</taxon>
    </lineage>
</organism>
<dbReference type="InterPro" id="IPR007110">
    <property type="entry name" value="Ig-like_dom"/>
</dbReference>
<dbReference type="EMBL" id="SMKO01000001">
    <property type="protein sequence ID" value="TDD12790.1"/>
    <property type="molecule type" value="Genomic_DNA"/>
</dbReference>
<reference evidence="2 3" key="1">
    <citation type="submission" date="2019-03" db="EMBL/GenBank/DDBJ databases">
        <title>Draft genome sequences of novel Actinobacteria.</title>
        <authorList>
            <person name="Sahin N."/>
            <person name="Ay H."/>
            <person name="Saygin H."/>
        </authorList>
    </citation>
    <scope>NUCLEOTIDE SEQUENCE [LARGE SCALE GENOMIC DNA]</scope>
    <source>
        <strain evidence="2 3">KC310</strain>
    </source>
</reference>
<comment type="caution">
    <text evidence="2">The sequence shown here is derived from an EMBL/GenBank/DDBJ whole genome shotgun (WGS) entry which is preliminary data.</text>
</comment>
<proteinExistence type="predicted"/>
<protein>
    <recommendedName>
        <fullName evidence="1">Ig-like domain-containing protein</fullName>
    </recommendedName>
</protein>
<keyword evidence="3" id="KW-1185">Reference proteome</keyword>
<dbReference type="PROSITE" id="PS50835">
    <property type="entry name" value="IG_LIKE"/>
    <property type="match status" value="1"/>
</dbReference>
<name>A0A4R4WGV5_9ACTN</name>
<sequence>MSDPFGVPQPEQAQFCCRPGYLAVLAGIRREDKRLSLRQAPDGAPATLTCKVAGCYVRGGVSWT</sequence>
<dbReference type="Proteomes" id="UP000295258">
    <property type="component" value="Unassembled WGS sequence"/>
</dbReference>
<evidence type="ECO:0000259" key="1">
    <source>
        <dbReference type="PROSITE" id="PS50835"/>
    </source>
</evidence>
<accession>A0A4R4WGV5</accession>
<gene>
    <name evidence="2" type="ORF">E1292_00550</name>
</gene>
<dbReference type="AlphaFoldDB" id="A0A4R4WGV5"/>
<evidence type="ECO:0000313" key="2">
    <source>
        <dbReference type="EMBL" id="TDD12790.1"/>
    </source>
</evidence>
<dbReference type="RefSeq" id="WP_132590826.1">
    <property type="nucleotide sequence ID" value="NZ_SMKO01000001.1"/>
</dbReference>
<evidence type="ECO:0000313" key="3">
    <source>
        <dbReference type="Proteomes" id="UP000295258"/>
    </source>
</evidence>
<feature type="domain" description="Ig-like" evidence="1">
    <location>
        <begin position="19"/>
        <end position="64"/>
    </location>
</feature>